<reference evidence="2 3" key="1">
    <citation type="journal article" date="2023" name="Mol. Phylogenet. Evol.">
        <title>Genome-scale phylogeny and comparative genomics of the fungal order Sordariales.</title>
        <authorList>
            <person name="Hensen N."/>
            <person name="Bonometti L."/>
            <person name="Westerberg I."/>
            <person name="Brannstrom I.O."/>
            <person name="Guillou S."/>
            <person name="Cros-Aarteil S."/>
            <person name="Calhoun S."/>
            <person name="Haridas S."/>
            <person name="Kuo A."/>
            <person name="Mondo S."/>
            <person name="Pangilinan J."/>
            <person name="Riley R."/>
            <person name="LaButti K."/>
            <person name="Andreopoulos B."/>
            <person name="Lipzen A."/>
            <person name="Chen C."/>
            <person name="Yan M."/>
            <person name="Daum C."/>
            <person name="Ng V."/>
            <person name="Clum A."/>
            <person name="Steindorff A."/>
            <person name="Ohm R.A."/>
            <person name="Martin F."/>
            <person name="Silar P."/>
            <person name="Natvig D.O."/>
            <person name="Lalanne C."/>
            <person name="Gautier V."/>
            <person name="Ament-Velasquez S.L."/>
            <person name="Kruys A."/>
            <person name="Hutchinson M.I."/>
            <person name="Powell A.J."/>
            <person name="Barry K."/>
            <person name="Miller A.N."/>
            <person name="Grigoriev I.V."/>
            <person name="Debuchy R."/>
            <person name="Gladieux P."/>
            <person name="Hiltunen Thoren M."/>
            <person name="Johannesson H."/>
        </authorList>
    </citation>
    <scope>NUCLEOTIDE SEQUENCE [LARGE SCALE GENOMIC DNA]</scope>
    <source>
        <strain evidence="2 3">FGSC 10403</strain>
    </source>
</reference>
<feature type="region of interest" description="Disordered" evidence="1">
    <location>
        <begin position="100"/>
        <end position="121"/>
    </location>
</feature>
<evidence type="ECO:0000313" key="2">
    <source>
        <dbReference type="EMBL" id="KAK3484976.1"/>
    </source>
</evidence>
<sequence>MSSTLTCHTTCSSLECLKALLWAPLAADQDFGRDDTSDYSDSERSRPIQGDTQSTQYQVSEVFLGAVDGRVREPNEQKNTPRWLDGAAVGFEVRAKADRCITNDDSNDEGSKQRRPPWKTHGMASWGLRLFKNNTTGEARLQLCTES</sequence>
<gene>
    <name evidence="2" type="ORF">B0T23DRAFT_433279</name>
</gene>
<dbReference type="EMBL" id="JAULSX010000012">
    <property type="protein sequence ID" value="KAK3484976.1"/>
    <property type="molecule type" value="Genomic_DNA"/>
</dbReference>
<proteinExistence type="predicted"/>
<evidence type="ECO:0000256" key="1">
    <source>
        <dbReference type="SAM" id="MobiDB-lite"/>
    </source>
</evidence>
<feature type="compositionally biased region" description="Basic and acidic residues" evidence="1">
    <location>
        <begin position="32"/>
        <end position="46"/>
    </location>
</feature>
<dbReference type="AlphaFoldDB" id="A0AAJ0HYI9"/>
<dbReference type="GeneID" id="87878055"/>
<comment type="caution">
    <text evidence="2">The sequence shown here is derived from an EMBL/GenBank/DDBJ whole genome shotgun (WGS) entry which is preliminary data.</text>
</comment>
<feature type="region of interest" description="Disordered" evidence="1">
    <location>
        <begin position="32"/>
        <end position="55"/>
    </location>
</feature>
<evidence type="ECO:0000313" key="3">
    <source>
        <dbReference type="Proteomes" id="UP001285908"/>
    </source>
</evidence>
<protein>
    <submittedName>
        <fullName evidence="2">Uncharacterized protein</fullName>
    </submittedName>
</protein>
<keyword evidence="3" id="KW-1185">Reference proteome</keyword>
<dbReference type="RefSeq" id="XP_062688002.1">
    <property type="nucleotide sequence ID" value="XM_062840433.1"/>
</dbReference>
<dbReference type="Proteomes" id="UP001285908">
    <property type="component" value="Unassembled WGS sequence"/>
</dbReference>
<organism evidence="2 3">
    <name type="scientific">Neurospora hispaniola</name>
    <dbReference type="NCBI Taxonomy" id="588809"/>
    <lineage>
        <taxon>Eukaryota</taxon>
        <taxon>Fungi</taxon>
        <taxon>Dikarya</taxon>
        <taxon>Ascomycota</taxon>
        <taxon>Pezizomycotina</taxon>
        <taxon>Sordariomycetes</taxon>
        <taxon>Sordariomycetidae</taxon>
        <taxon>Sordariales</taxon>
        <taxon>Sordariaceae</taxon>
        <taxon>Neurospora</taxon>
    </lineage>
</organism>
<name>A0AAJ0HYI9_9PEZI</name>
<accession>A0AAJ0HYI9</accession>